<feature type="transmembrane region" description="Helical" evidence="6">
    <location>
        <begin position="278"/>
        <end position="299"/>
    </location>
</feature>
<protein>
    <submittedName>
        <fullName evidence="7">Sugar ABC transporter, permease protein</fullName>
    </submittedName>
</protein>
<dbReference type="EMBL" id="CP000916">
    <property type="protein sequence ID" value="ACM22763.1"/>
    <property type="molecule type" value="Genomic_DNA"/>
</dbReference>
<dbReference type="HOGENOM" id="CLU_040769_0_2_0"/>
<sequence length="344" mass="35856">MKGRIWAFLVPFFSVVIALLIAAVVIVLIGQNPVIAYKAMIEGAFGNLQALADTIIKTTPLILTGLAVGFGFRAGIFNIGAEGQMIMGAILATVVGMNMRGVPPSLAIPLTMIAGMLGGAVWASIAGYLKAKTGAHEVVTTIMLNWIATYISSYLITGPLAVGSGTPKSPEIAPSAKLPPIVTVGALEMTSGIVISIITAVVIYIVLEKTRTGYEVKATGFNPYAAEYGGISISKNIVMSMAISGALAGLAGALEVMGLHHRFLGTLSGGKGFDGISIALIGQNHPIGIIFASFLIASLRTGSSNMQFVGVPKHIVTIIQGIVIFLVAADRIVKTLLRARKVRR</sequence>
<evidence type="ECO:0000256" key="5">
    <source>
        <dbReference type="ARBA" id="ARBA00023136"/>
    </source>
</evidence>
<evidence type="ECO:0000256" key="1">
    <source>
        <dbReference type="ARBA" id="ARBA00004651"/>
    </source>
</evidence>
<gene>
    <name evidence="7" type="ordered locus">CTN_0587</name>
</gene>
<dbReference type="CDD" id="cd06580">
    <property type="entry name" value="TM_PBP1_transp_TpRbsC_like"/>
    <property type="match status" value="1"/>
</dbReference>
<feature type="transmembrane region" description="Helical" evidence="6">
    <location>
        <begin position="50"/>
        <end position="70"/>
    </location>
</feature>
<keyword evidence="8" id="KW-1185">Reference proteome</keyword>
<dbReference type="GO" id="GO:0005886">
    <property type="term" value="C:plasma membrane"/>
    <property type="evidence" value="ECO:0007669"/>
    <property type="project" value="UniProtKB-SubCell"/>
</dbReference>
<evidence type="ECO:0000256" key="3">
    <source>
        <dbReference type="ARBA" id="ARBA00022692"/>
    </source>
</evidence>
<evidence type="ECO:0000313" key="7">
    <source>
        <dbReference type="EMBL" id="ACM22763.1"/>
    </source>
</evidence>
<organism evidence="7 8">
    <name type="scientific">Thermotoga neapolitana (strain ATCC 49049 / DSM 4359 / NBRC 107923 / NS-E)</name>
    <dbReference type="NCBI Taxonomy" id="309803"/>
    <lineage>
        <taxon>Bacteria</taxon>
        <taxon>Thermotogati</taxon>
        <taxon>Thermotogota</taxon>
        <taxon>Thermotogae</taxon>
        <taxon>Thermotogales</taxon>
        <taxon>Thermotogaceae</taxon>
        <taxon>Thermotoga</taxon>
    </lineage>
</organism>
<dbReference type="STRING" id="309803.CTN_0587"/>
<name>B9K730_THENN</name>
<keyword evidence="5 6" id="KW-0472">Membrane</keyword>
<dbReference type="Pfam" id="PF02653">
    <property type="entry name" value="BPD_transp_2"/>
    <property type="match status" value="1"/>
</dbReference>
<feature type="transmembrane region" description="Helical" evidence="6">
    <location>
        <begin position="107"/>
        <end position="129"/>
    </location>
</feature>
<evidence type="ECO:0000256" key="6">
    <source>
        <dbReference type="SAM" id="Phobius"/>
    </source>
</evidence>
<dbReference type="RefSeq" id="WP_015919082.1">
    <property type="nucleotide sequence ID" value="NC_011978.1"/>
</dbReference>
<dbReference type="PANTHER" id="PTHR47089">
    <property type="entry name" value="ABC TRANSPORTER, PERMEASE PROTEIN"/>
    <property type="match status" value="1"/>
</dbReference>
<feature type="transmembrane region" description="Helical" evidence="6">
    <location>
        <begin position="76"/>
        <end position="95"/>
    </location>
</feature>
<dbReference type="KEGG" id="tna:CTN_0587"/>
<dbReference type="PANTHER" id="PTHR47089:SF1">
    <property type="entry name" value="GUANOSINE ABC TRANSPORTER PERMEASE PROTEIN NUPP"/>
    <property type="match status" value="1"/>
</dbReference>
<keyword evidence="2" id="KW-1003">Cell membrane</keyword>
<accession>B9K730</accession>
<reference evidence="7 8" key="1">
    <citation type="journal article" date="2009" name="Biosci. Biotechnol. Biochem.">
        <title>WeGAS: a web-based microbial genome annotation system.</title>
        <authorList>
            <person name="Lee D."/>
            <person name="Seo H."/>
            <person name="Park C."/>
            <person name="Park K."/>
        </authorList>
    </citation>
    <scope>NUCLEOTIDE SEQUENCE [LARGE SCALE GENOMIC DNA]</scope>
    <source>
        <strain evidence="8">ATCC 49049 / DSM 4359 / NBRC 107923 / NS-E</strain>
    </source>
</reference>
<evidence type="ECO:0000256" key="2">
    <source>
        <dbReference type="ARBA" id="ARBA00022475"/>
    </source>
</evidence>
<proteinExistence type="predicted"/>
<dbReference type="Proteomes" id="UP000000445">
    <property type="component" value="Chromosome"/>
</dbReference>
<feature type="transmembrane region" description="Helical" evidence="6">
    <location>
        <begin position="182"/>
        <end position="207"/>
    </location>
</feature>
<evidence type="ECO:0000313" key="8">
    <source>
        <dbReference type="Proteomes" id="UP000000445"/>
    </source>
</evidence>
<comment type="subcellular location">
    <subcellularLocation>
        <location evidence="1">Cell membrane</location>
        <topology evidence="1">Multi-pass membrane protein</topology>
    </subcellularLocation>
</comment>
<feature type="transmembrane region" description="Helical" evidence="6">
    <location>
        <begin position="141"/>
        <end position="162"/>
    </location>
</feature>
<dbReference type="GO" id="GO:0022857">
    <property type="term" value="F:transmembrane transporter activity"/>
    <property type="evidence" value="ECO:0007669"/>
    <property type="project" value="InterPro"/>
</dbReference>
<evidence type="ECO:0000256" key="4">
    <source>
        <dbReference type="ARBA" id="ARBA00022989"/>
    </source>
</evidence>
<dbReference type="eggNOG" id="COG4603">
    <property type="taxonomic scope" value="Bacteria"/>
</dbReference>
<dbReference type="InterPro" id="IPR001851">
    <property type="entry name" value="ABC_transp_permease"/>
</dbReference>
<feature type="transmembrane region" description="Helical" evidence="6">
    <location>
        <begin position="6"/>
        <end position="29"/>
    </location>
</feature>
<keyword evidence="4 6" id="KW-1133">Transmembrane helix</keyword>
<keyword evidence="3 6" id="KW-0812">Transmembrane</keyword>
<feature type="transmembrane region" description="Helical" evidence="6">
    <location>
        <begin position="237"/>
        <end position="257"/>
    </location>
</feature>
<dbReference type="AlphaFoldDB" id="B9K730"/>